<dbReference type="GO" id="GO:0016020">
    <property type="term" value="C:membrane"/>
    <property type="evidence" value="ECO:0007669"/>
    <property type="project" value="UniProtKB-SubCell"/>
</dbReference>
<keyword evidence="7" id="KW-0812">Transmembrane</keyword>
<evidence type="ECO:0000313" key="9">
    <source>
        <dbReference type="Proteomes" id="UP000054047"/>
    </source>
</evidence>
<dbReference type="AlphaFoldDB" id="A0A0C2CQN0"/>
<dbReference type="InterPro" id="IPR035595">
    <property type="entry name" value="UDP_glycos_trans_CS"/>
</dbReference>
<comment type="catalytic activity">
    <reaction evidence="5 7">
        <text>glucuronate acceptor + UDP-alpha-D-glucuronate = acceptor beta-D-glucuronoside + UDP + H(+)</text>
        <dbReference type="Rhea" id="RHEA:21032"/>
        <dbReference type="ChEBI" id="CHEBI:15378"/>
        <dbReference type="ChEBI" id="CHEBI:58052"/>
        <dbReference type="ChEBI" id="CHEBI:58223"/>
        <dbReference type="ChEBI" id="CHEBI:132367"/>
        <dbReference type="ChEBI" id="CHEBI:132368"/>
        <dbReference type="EC" id="2.4.1.17"/>
    </reaction>
</comment>
<keyword evidence="2 6" id="KW-0328">Glycosyltransferase</keyword>
<dbReference type="OrthoDB" id="416356at2759"/>
<evidence type="ECO:0000256" key="6">
    <source>
        <dbReference type="RuleBase" id="RU003718"/>
    </source>
</evidence>
<comment type="subcellular location">
    <subcellularLocation>
        <location evidence="7">Membrane</location>
        <topology evidence="7">Single-pass membrane protein</topology>
    </subcellularLocation>
</comment>
<dbReference type="InterPro" id="IPR002213">
    <property type="entry name" value="UDP_glucos_trans"/>
</dbReference>
<keyword evidence="9" id="KW-1185">Reference proteome</keyword>
<dbReference type="Proteomes" id="UP000054047">
    <property type="component" value="Unassembled WGS sequence"/>
</dbReference>
<comment type="similarity">
    <text evidence="1 6">Belongs to the UDP-glycosyltransferase family.</text>
</comment>
<dbReference type="GO" id="GO:0015020">
    <property type="term" value="F:glucuronosyltransferase activity"/>
    <property type="evidence" value="ECO:0007669"/>
    <property type="project" value="UniProtKB-EC"/>
</dbReference>
<name>A0A0C2CQN0_9BILA</name>
<keyword evidence="3 6" id="KW-0808">Transferase</keyword>
<organism evidence="8 9">
    <name type="scientific">Ancylostoma duodenale</name>
    <dbReference type="NCBI Taxonomy" id="51022"/>
    <lineage>
        <taxon>Eukaryota</taxon>
        <taxon>Metazoa</taxon>
        <taxon>Ecdysozoa</taxon>
        <taxon>Nematoda</taxon>
        <taxon>Chromadorea</taxon>
        <taxon>Rhabditida</taxon>
        <taxon>Rhabditina</taxon>
        <taxon>Rhabditomorpha</taxon>
        <taxon>Strongyloidea</taxon>
        <taxon>Ancylostomatidae</taxon>
        <taxon>Ancylostomatinae</taxon>
        <taxon>Ancylostoma</taxon>
    </lineage>
</organism>
<gene>
    <name evidence="8" type="ORF">ANCDUO_17806</name>
</gene>
<evidence type="ECO:0000256" key="7">
    <source>
        <dbReference type="RuleBase" id="RU362059"/>
    </source>
</evidence>
<dbReference type="CDD" id="cd03784">
    <property type="entry name" value="GT1_Gtf-like"/>
    <property type="match status" value="1"/>
</dbReference>
<dbReference type="PANTHER" id="PTHR48043">
    <property type="entry name" value="EG:EG0003.4 PROTEIN-RELATED"/>
    <property type="match status" value="1"/>
</dbReference>
<proteinExistence type="inferred from homology"/>
<dbReference type="PANTHER" id="PTHR48043:SF145">
    <property type="entry name" value="FI06409P-RELATED"/>
    <property type="match status" value="1"/>
</dbReference>
<sequence length="270" mass="30194">MVNSNDLYDFPRPTLAKLVNIGGVGMQLNDVKPLDQEFQRIVDRAEGIVVFSFGSVTPSEKMPSSKLPPNVHVFKWLPQSDLLQNPKIKAFITHGGYNSVQESISAGVPLVAIPLFGDQPKNALLAERHRFGVTIHKSDLSADVIAKALDTILTDHRYVAPAVESWCVKVTNSLSFSRNVKRLSQMVRKQPVSAAHLIVSWAEFVAEFKTLDNLVPAGTKLNFIQYHSLDVIAFLLSVSAIVLFVIWKLLKFIILKLCCLVYRNRKEKNE</sequence>
<evidence type="ECO:0000256" key="1">
    <source>
        <dbReference type="ARBA" id="ARBA00009995"/>
    </source>
</evidence>
<dbReference type="InterPro" id="IPR050271">
    <property type="entry name" value="UDP-glycosyltransferase"/>
</dbReference>
<evidence type="ECO:0000256" key="3">
    <source>
        <dbReference type="ARBA" id="ARBA00022679"/>
    </source>
</evidence>
<keyword evidence="7" id="KW-0472">Membrane</keyword>
<protein>
    <recommendedName>
        <fullName evidence="7">UDP-glucuronosyltransferase</fullName>
        <ecNumber evidence="7">2.4.1.17</ecNumber>
    </recommendedName>
</protein>
<dbReference type="Pfam" id="PF00201">
    <property type="entry name" value="UDPGT"/>
    <property type="match status" value="2"/>
</dbReference>
<accession>A0A0C2CQN0</accession>
<evidence type="ECO:0000256" key="5">
    <source>
        <dbReference type="ARBA" id="ARBA00047475"/>
    </source>
</evidence>
<dbReference type="Gene3D" id="3.40.50.2000">
    <property type="entry name" value="Glycogen Phosphorylase B"/>
    <property type="match status" value="1"/>
</dbReference>
<feature type="transmembrane region" description="Helical" evidence="7">
    <location>
        <begin position="231"/>
        <end position="250"/>
    </location>
</feature>
<evidence type="ECO:0000313" key="8">
    <source>
        <dbReference type="EMBL" id="KIH52097.1"/>
    </source>
</evidence>
<evidence type="ECO:0000256" key="2">
    <source>
        <dbReference type="ARBA" id="ARBA00022676"/>
    </source>
</evidence>
<reference evidence="8 9" key="1">
    <citation type="submission" date="2013-12" db="EMBL/GenBank/DDBJ databases">
        <title>Draft genome of the parsitic nematode Ancylostoma duodenale.</title>
        <authorList>
            <person name="Mitreva M."/>
        </authorList>
    </citation>
    <scope>NUCLEOTIDE SEQUENCE [LARGE SCALE GENOMIC DNA]</scope>
    <source>
        <strain evidence="8 9">Zhejiang</strain>
    </source>
</reference>
<dbReference type="PROSITE" id="PS00375">
    <property type="entry name" value="UDPGT"/>
    <property type="match status" value="1"/>
</dbReference>
<dbReference type="SUPFAM" id="SSF53756">
    <property type="entry name" value="UDP-Glycosyltransferase/glycogen phosphorylase"/>
    <property type="match status" value="1"/>
</dbReference>
<evidence type="ECO:0000256" key="4">
    <source>
        <dbReference type="ARBA" id="ARBA00022729"/>
    </source>
</evidence>
<keyword evidence="7" id="KW-1133">Transmembrane helix</keyword>
<dbReference type="EC" id="2.4.1.17" evidence="7"/>
<keyword evidence="4" id="KW-0732">Signal</keyword>
<dbReference type="EMBL" id="KN744582">
    <property type="protein sequence ID" value="KIH52097.1"/>
    <property type="molecule type" value="Genomic_DNA"/>
</dbReference>